<protein>
    <submittedName>
        <fullName evidence="2">Uncharacterized protein</fullName>
    </submittedName>
</protein>
<dbReference type="AlphaFoldDB" id="A0A857C3Z6"/>
<organism evidence="2 3">
    <name type="scientific">Stappia indica</name>
    <dbReference type="NCBI Taxonomy" id="538381"/>
    <lineage>
        <taxon>Bacteria</taxon>
        <taxon>Pseudomonadati</taxon>
        <taxon>Pseudomonadota</taxon>
        <taxon>Alphaproteobacteria</taxon>
        <taxon>Hyphomicrobiales</taxon>
        <taxon>Stappiaceae</taxon>
        <taxon>Stappia</taxon>
    </lineage>
</organism>
<dbReference type="RefSeq" id="WP_158192565.1">
    <property type="nucleotide sequence ID" value="NZ_CP046908.1"/>
</dbReference>
<evidence type="ECO:0000313" key="3">
    <source>
        <dbReference type="Proteomes" id="UP000435648"/>
    </source>
</evidence>
<sequence length="237" mass="24697">MKAATVAAAIAVLSALSIAGAQDMDTATHLSWQELKVAMVKSAAADDAIVFATATPFGHGVRKDGDNPLGEVTPIQGTLDVSFRPCGAKDAEVIPANSILPTAEVCASLPGTSQPSLQARHWVYSPDLEGFRIADPDDAQQPGATAFVKCHDLPSALLVVAGKTQNGEEAIAGPSEALASLDVQADKQAAIPDETLSTLSQCDAASEFWTFDASARQLASDNMIQILGVSRDRPRVM</sequence>
<evidence type="ECO:0000256" key="1">
    <source>
        <dbReference type="SAM" id="SignalP"/>
    </source>
</evidence>
<dbReference type="EMBL" id="CP046908">
    <property type="protein sequence ID" value="QGZ33555.1"/>
    <property type="molecule type" value="Genomic_DNA"/>
</dbReference>
<reference evidence="2 3" key="1">
    <citation type="submission" date="2019-12" db="EMBL/GenBank/DDBJ databases">
        <title>The genome of Stappia indica PHM037.</title>
        <authorList>
            <person name="Kacar D."/>
            <person name="Galan B."/>
            <person name="Canedo L."/>
            <person name="Rodriguez P."/>
            <person name="de la Calle F."/>
            <person name="Garcia J.L."/>
        </authorList>
    </citation>
    <scope>NUCLEOTIDE SEQUENCE [LARGE SCALE GENOMIC DNA]</scope>
    <source>
        <strain evidence="2 3">PHM037</strain>
    </source>
</reference>
<feature type="chain" id="PRO_5032566799" evidence="1">
    <location>
        <begin position="22"/>
        <end position="237"/>
    </location>
</feature>
<name>A0A857C3Z6_9HYPH</name>
<accession>A0A857C3Z6</accession>
<dbReference type="KEGG" id="siw:GH266_02975"/>
<dbReference type="Proteomes" id="UP000435648">
    <property type="component" value="Chromosome"/>
</dbReference>
<evidence type="ECO:0000313" key="2">
    <source>
        <dbReference type="EMBL" id="QGZ33555.1"/>
    </source>
</evidence>
<feature type="signal peptide" evidence="1">
    <location>
        <begin position="1"/>
        <end position="21"/>
    </location>
</feature>
<keyword evidence="1" id="KW-0732">Signal</keyword>
<proteinExistence type="predicted"/>
<gene>
    <name evidence="2" type="ORF">GH266_02975</name>
</gene>
<dbReference type="OrthoDB" id="9866994at2"/>